<keyword evidence="6" id="KW-1185">Reference proteome</keyword>
<protein>
    <recommendedName>
        <fullName evidence="2">peptidylprolyl isomerase</fullName>
        <ecNumber evidence="2">5.2.1.8</ecNumber>
    </recommendedName>
</protein>
<evidence type="ECO:0000313" key="6">
    <source>
        <dbReference type="Proteomes" id="UP000066624"/>
    </source>
</evidence>
<evidence type="ECO:0000256" key="3">
    <source>
        <dbReference type="ARBA" id="ARBA00023110"/>
    </source>
</evidence>
<dbReference type="AlphaFoldDB" id="A0A0K0Y002"/>
<dbReference type="PRINTS" id="PR00153">
    <property type="entry name" value="CSAPPISMRASE"/>
</dbReference>
<dbReference type="GO" id="GO:0006457">
    <property type="term" value="P:protein folding"/>
    <property type="evidence" value="ECO:0007669"/>
    <property type="project" value="InterPro"/>
</dbReference>
<organism evidence="5 6">
    <name type="scientific">Wenzhouxiangella marina</name>
    <dbReference type="NCBI Taxonomy" id="1579979"/>
    <lineage>
        <taxon>Bacteria</taxon>
        <taxon>Pseudomonadati</taxon>
        <taxon>Pseudomonadota</taxon>
        <taxon>Gammaproteobacteria</taxon>
        <taxon>Chromatiales</taxon>
        <taxon>Wenzhouxiangellaceae</taxon>
        <taxon>Wenzhouxiangella</taxon>
    </lineage>
</organism>
<sequence length="328" mass="36007">MLRLNLISFLLLSLIASQSLAQNPQNPRVVMETDRGPIFLQLDADNAPVTTENFINYVDEGFFDGLIFHRVVDDFVVQGGGFDRNYEYRAPTQPNIVNEGNNGLLNVERTIAMARASALNSANSQFYFNLGANDNLDGGYAVFGEVIGGWATVQEIAGLSTGIQTTPGGNFPDTPMTPPVIQRAYQFSDFPIMSVHSGSWFDPNNGGVGFNIEVTNQGTEDDQPIVNLYWYDFSEGNQIWLVGTAGFDWGDSEVTIGLLGVVTPNETTDFQTPPEGSAFTSRGTITVRFNDCNSGQFSYDLPDFGSGQVDVARLTVPDRIRCDRYQLD</sequence>
<keyword evidence="3" id="KW-0697">Rotamase</keyword>
<evidence type="ECO:0000256" key="2">
    <source>
        <dbReference type="ARBA" id="ARBA00013194"/>
    </source>
</evidence>
<reference evidence="5 6" key="1">
    <citation type="submission" date="2015-07" db="EMBL/GenBank/DDBJ databases">
        <authorList>
            <person name="Noorani M."/>
        </authorList>
    </citation>
    <scope>NUCLEOTIDE SEQUENCE [LARGE SCALE GENOMIC DNA]</scope>
    <source>
        <strain evidence="5 6">KCTC 42284</strain>
    </source>
</reference>
<dbReference type="GO" id="GO:0003755">
    <property type="term" value="F:peptidyl-prolyl cis-trans isomerase activity"/>
    <property type="evidence" value="ECO:0007669"/>
    <property type="project" value="UniProtKB-KW"/>
</dbReference>
<evidence type="ECO:0000256" key="4">
    <source>
        <dbReference type="ARBA" id="ARBA00023235"/>
    </source>
</evidence>
<gene>
    <name evidence="5" type="ORF">WM2015_2888</name>
</gene>
<dbReference type="SUPFAM" id="SSF50891">
    <property type="entry name" value="Cyclophilin-like"/>
    <property type="match status" value="1"/>
</dbReference>
<evidence type="ECO:0000256" key="1">
    <source>
        <dbReference type="ARBA" id="ARBA00007365"/>
    </source>
</evidence>
<name>A0A0K0Y002_9GAMM</name>
<dbReference type="InterPro" id="IPR044665">
    <property type="entry name" value="E_coli_cyclophilin_A-like"/>
</dbReference>
<dbReference type="RefSeq" id="WP_049726746.1">
    <property type="nucleotide sequence ID" value="NZ_CP012154.1"/>
</dbReference>
<dbReference type="Pfam" id="PF00160">
    <property type="entry name" value="Pro_isomerase"/>
    <property type="match status" value="1"/>
</dbReference>
<dbReference type="Proteomes" id="UP000066624">
    <property type="component" value="Chromosome"/>
</dbReference>
<dbReference type="Gene3D" id="2.40.100.10">
    <property type="entry name" value="Cyclophilin-like"/>
    <property type="match status" value="1"/>
</dbReference>
<dbReference type="PROSITE" id="PS00170">
    <property type="entry name" value="CSA_PPIASE_1"/>
    <property type="match status" value="1"/>
</dbReference>
<dbReference type="STRING" id="1579979.WM2015_2888"/>
<dbReference type="InterPro" id="IPR002130">
    <property type="entry name" value="Cyclophilin-type_PPIase_dom"/>
</dbReference>
<dbReference type="InterPro" id="IPR029000">
    <property type="entry name" value="Cyclophilin-like_dom_sf"/>
</dbReference>
<dbReference type="PROSITE" id="PS50072">
    <property type="entry name" value="CSA_PPIASE_2"/>
    <property type="match status" value="1"/>
</dbReference>
<dbReference type="PANTHER" id="PTHR43246">
    <property type="entry name" value="PEPTIDYL-PROLYL CIS-TRANS ISOMERASE CYP38, CHLOROPLASTIC"/>
    <property type="match status" value="1"/>
</dbReference>
<accession>A0A0K0Y002</accession>
<dbReference type="KEGG" id="wma:WM2015_2888"/>
<proteinExistence type="inferred from homology"/>
<comment type="similarity">
    <text evidence="1">Belongs to the cyclophilin-type PPIase family.</text>
</comment>
<dbReference type="EMBL" id="CP012154">
    <property type="protein sequence ID" value="AKS43245.1"/>
    <property type="molecule type" value="Genomic_DNA"/>
</dbReference>
<dbReference type="OrthoDB" id="9807797at2"/>
<evidence type="ECO:0000313" key="5">
    <source>
        <dbReference type="EMBL" id="AKS43245.1"/>
    </source>
</evidence>
<dbReference type="InterPro" id="IPR020892">
    <property type="entry name" value="Cyclophilin-type_PPIase_CS"/>
</dbReference>
<keyword evidence="4 5" id="KW-0413">Isomerase</keyword>
<dbReference type="EC" id="5.2.1.8" evidence="2"/>